<sequence>MTKKPNKALKCNQKLLGADHIQTAASYHAIVIALSLMEAYPLSVQHEQTTLQILKAKLGPDDLRIQDAAAWLEYFESKAVEKQEAARNGRDAAAKRRNQVRAISCQNNVSVSSNESSKEIQKEAFDEELHIPELEGSAESEDESNSAPEPEQPILEKIPDEKPQTSNELCFVLPPLSEYHEVHSNPIRIPIIPPSNAIHSLASNPTRSTFPTRFNTYKINET</sequence>
<dbReference type="InterPro" id="IPR011990">
    <property type="entry name" value="TPR-like_helical_dom_sf"/>
</dbReference>
<name>A0A9D4YA65_PEA</name>
<dbReference type="GO" id="GO:0005737">
    <property type="term" value="C:cytoplasm"/>
    <property type="evidence" value="ECO:0007669"/>
    <property type="project" value="TreeGrafter"/>
</dbReference>
<keyword evidence="3" id="KW-1185">Reference proteome</keyword>
<dbReference type="Gramene" id="Psat02G0226800-T1">
    <property type="protein sequence ID" value="KAI5435778.1"/>
    <property type="gene ID" value="KIW84_022268"/>
</dbReference>
<reference evidence="2 3" key="1">
    <citation type="journal article" date="2022" name="Nat. Genet.">
        <title>Improved pea reference genome and pan-genome highlight genomic features and evolutionary characteristics.</title>
        <authorList>
            <person name="Yang T."/>
            <person name="Liu R."/>
            <person name="Luo Y."/>
            <person name="Hu S."/>
            <person name="Wang D."/>
            <person name="Wang C."/>
            <person name="Pandey M.K."/>
            <person name="Ge S."/>
            <person name="Xu Q."/>
            <person name="Li N."/>
            <person name="Li G."/>
            <person name="Huang Y."/>
            <person name="Saxena R.K."/>
            <person name="Ji Y."/>
            <person name="Li M."/>
            <person name="Yan X."/>
            <person name="He Y."/>
            <person name="Liu Y."/>
            <person name="Wang X."/>
            <person name="Xiang C."/>
            <person name="Varshney R.K."/>
            <person name="Ding H."/>
            <person name="Gao S."/>
            <person name="Zong X."/>
        </authorList>
    </citation>
    <scope>NUCLEOTIDE SEQUENCE [LARGE SCALE GENOMIC DNA]</scope>
    <source>
        <strain evidence="2 3">cv. Zhongwan 6</strain>
    </source>
</reference>
<accession>A0A9D4YA65</accession>
<comment type="caution">
    <text evidence="2">The sequence shown here is derived from an EMBL/GenBank/DDBJ whole genome shotgun (WGS) entry which is preliminary data.</text>
</comment>
<dbReference type="InterPro" id="IPR027523">
    <property type="entry name" value="CLU_prot"/>
</dbReference>
<proteinExistence type="predicted"/>
<dbReference type="EMBL" id="JAMSHJ010000002">
    <property type="protein sequence ID" value="KAI5435778.1"/>
    <property type="molecule type" value="Genomic_DNA"/>
</dbReference>
<dbReference type="AlphaFoldDB" id="A0A9D4YA65"/>
<evidence type="ECO:0000256" key="1">
    <source>
        <dbReference type="SAM" id="MobiDB-lite"/>
    </source>
</evidence>
<gene>
    <name evidence="2" type="ORF">KIW84_022268</name>
</gene>
<dbReference type="PANTHER" id="PTHR12601:SF17">
    <property type="entry name" value="PROTEIN REDUCED CHLOROPLAST COVERAGE 1"/>
    <property type="match status" value="1"/>
</dbReference>
<protein>
    <submittedName>
        <fullName evidence="2">Uncharacterized protein</fullName>
    </submittedName>
</protein>
<dbReference type="PANTHER" id="PTHR12601">
    <property type="entry name" value="EUKARYOTIC TRANSLATION INITIATION FACTOR 3 SUBUNIT EIF-3"/>
    <property type="match status" value="1"/>
</dbReference>
<feature type="region of interest" description="Disordered" evidence="1">
    <location>
        <begin position="135"/>
        <end position="163"/>
    </location>
</feature>
<dbReference type="Gene3D" id="1.25.40.10">
    <property type="entry name" value="Tetratricopeptide repeat domain"/>
    <property type="match status" value="1"/>
</dbReference>
<organism evidence="2 3">
    <name type="scientific">Pisum sativum</name>
    <name type="common">Garden pea</name>
    <name type="synonym">Lathyrus oleraceus</name>
    <dbReference type="NCBI Taxonomy" id="3888"/>
    <lineage>
        <taxon>Eukaryota</taxon>
        <taxon>Viridiplantae</taxon>
        <taxon>Streptophyta</taxon>
        <taxon>Embryophyta</taxon>
        <taxon>Tracheophyta</taxon>
        <taxon>Spermatophyta</taxon>
        <taxon>Magnoliopsida</taxon>
        <taxon>eudicotyledons</taxon>
        <taxon>Gunneridae</taxon>
        <taxon>Pentapetalae</taxon>
        <taxon>rosids</taxon>
        <taxon>fabids</taxon>
        <taxon>Fabales</taxon>
        <taxon>Fabaceae</taxon>
        <taxon>Papilionoideae</taxon>
        <taxon>50 kb inversion clade</taxon>
        <taxon>NPAAA clade</taxon>
        <taxon>Hologalegina</taxon>
        <taxon>IRL clade</taxon>
        <taxon>Fabeae</taxon>
        <taxon>Lathyrus</taxon>
    </lineage>
</organism>
<evidence type="ECO:0000313" key="2">
    <source>
        <dbReference type="EMBL" id="KAI5435778.1"/>
    </source>
</evidence>
<evidence type="ECO:0000313" key="3">
    <source>
        <dbReference type="Proteomes" id="UP001058974"/>
    </source>
</evidence>
<dbReference type="Proteomes" id="UP001058974">
    <property type="component" value="Chromosome 2"/>
</dbReference>